<organism evidence="1 2">
    <name type="scientific">Lentinula lateritia</name>
    <dbReference type="NCBI Taxonomy" id="40482"/>
    <lineage>
        <taxon>Eukaryota</taxon>
        <taxon>Fungi</taxon>
        <taxon>Dikarya</taxon>
        <taxon>Basidiomycota</taxon>
        <taxon>Agaricomycotina</taxon>
        <taxon>Agaricomycetes</taxon>
        <taxon>Agaricomycetidae</taxon>
        <taxon>Agaricales</taxon>
        <taxon>Marasmiineae</taxon>
        <taxon>Omphalotaceae</taxon>
        <taxon>Lentinula</taxon>
    </lineage>
</organism>
<proteinExistence type="predicted"/>
<gene>
    <name evidence="1" type="ORF">C8J55DRAFT_545502</name>
</gene>
<reference evidence="1" key="1">
    <citation type="submission" date="2022-08" db="EMBL/GenBank/DDBJ databases">
        <authorList>
            <consortium name="DOE Joint Genome Institute"/>
            <person name="Min B."/>
            <person name="Riley R."/>
            <person name="Sierra-Patev S."/>
            <person name="Naranjo-Ortiz M."/>
            <person name="Looney B."/>
            <person name="Konkel Z."/>
            <person name="Slot J.C."/>
            <person name="Sakamoto Y."/>
            <person name="Steenwyk J.L."/>
            <person name="Rokas A."/>
            <person name="Carro J."/>
            <person name="Camarero S."/>
            <person name="Ferreira P."/>
            <person name="Molpeceres G."/>
            <person name="Ruiz-Duenas F.J."/>
            <person name="Serrano A."/>
            <person name="Henrissat B."/>
            <person name="Drula E."/>
            <person name="Hughes K.W."/>
            <person name="Mata J.L."/>
            <person name="Ishikawa N.K."/>
            <person name="Vargas-Isla R."/>
            <person name="Ushijima S."/>
            <person name="Smith C.A."/>
            <person name="Ahrendt S."/>
            <person name="Andreopoulos W."/>
            <person name="He G."/>
            <person name="Labutti K."/>
            <person name="Lipzen A."/>
            <person name="Ng V."/>
            <person name="Sandor L."/>
            <person name="Barry K."/>
            <person name="Martinez A.T."/>
            <person name="Xiao Y."/>
            <person name="Gibbons J.G."/>
            <person name="Terashima K."/>
            <person name="Hibbett D.S."/>
            <person name="Grigoriev I.V."/>
        </authorList>
    </citation>
    <scope>NUCLEOTIDE SEQUENCE</scope>
    <source>
        <strain evidence="1">Sp2 HRB7682 ss15</strain>
    </source>
</reference>
<reference evidence="1" key="2">
    <citation type="journal article" date="2023" name="Proc. Natl. Acad. Sci. U.S.A.">
        <title>A global phylogenomic analysis of the shiitake genus Lentinula.</title>
        <authorList>
            <person name="Sierra-Patev S."/>
            <person name="Min B."/>
            <person name="Naranjo-Ortiz M."/>
            <person name="Looney B."/>
            <person name="Konkel Z."/>
            <person name="Slot J.C."/>
            <person name="Sakamoto Y."/>
            <person name="Steenwyk J.L."/>
            <person name="Rokas A."/>
            <person name="Carro J."/>
            <person name="Camarero S."/>
            <person name="Ferreira P."/>
            <person name="Molpeceres G."/>
            <person name="Ruiz-Duenas F.J."/>
            <person name="Serrano A."/>
            <person name="Henrissat B."/>
            <person name="Drula E."/>
            <person name="Hughes K.W."/>
            <person name="Mata J.L."/>
            <person name="Ishikawa N.K."/>
            <person name="Vargas-Isla R."/>
            <person name="Ushijima S."/>
            <person name="Smith C.A."/>
            <person name="Donoghue J."/>
            <person name="Ahrendt S."/>
            <person name="Andreopoulos W."/>
            <person name="He G."/>
            <person name="LaButti K."/>
            <person name="Lipzen A."/>
            <person name="Ng V."/>
            <person name="Riley R."/>
            <person name="Sandor L."/>
            <person name="Barry K."/>
            <person name="Martinez A.T."/>
            <person name="Xiao Y."/>
            <person name="Gibbons J.G."/>
            <person name="Terashima K."/>
            <person name="Grigoriev I.V."/>
            <person name="Hibbett D."/>
        </authorList>
    </citation>
    <scope>NUCLEOTIDE SEQUENCE</scope>
    <source>
        <strain evidence="1">Sp2 HRB7682 ss15</strain>
    </source>
</reference>
<sequence>MFNFINGHVNVRWIRNGKADMDMFQTCHRKWNLVRYNMSRSEYANDSAQFLEMKRWPDVRVKSNTLCRFGELRMRSFLPVPSSPRSKAVKAMWRGSRRDRSKQQLIKFQAMDKYFHHELQRQLSETAPAKKSFALHFERIIPLKLYWHIPKSYWGIDLSRNVTKREHIGSYLLRGSFTVFKVVVGRDGYYRHWAPEEIETCSAYKVAQSLNDFQ</sequence>
<protein>
    <submittedName>
        <fullName evidence="1">Uncharacterized protein</fullName>
    </submittedName>
</protein>
<comment type="caution">
    <text evidence="1">The sequence shown here is derived from an EMBL/GenBank/DDBJ whole genome shotgun (WGS) entry which is preliminary data.</text>
</comment>
<accession>A0A9W9B1Y7</accession>
<name>A0A9W9B1Y7_9AGAR</name>
<evidence type="ECO:0000313" key="1">
    <source>
        <dbReference type="EMBL" id="KAJ4496259.1"/>
    </source>
</evidence>
<dbReference type="EMBL" id="JANVFS010000001">
    <property type="protein sequence ID" value="KAJ4496259.1"/>
    <property type="molecule type" value="Genomic_DNA"/>
</dbReference>
<dbReference type="Proteomes" id="UP001150238">
    <property type="component" value="Unassembled WGS sequence"/>
</dbReference>
<dbReference type="AlphaFoldDB" id="A0A9W9B1Y7"/>
<evidence type="ECO:0000313" key="2">
    <source>
        <dbReference type="Proteomes" id="UP001150238"/>
    </source>
</evidence>